<evidence type="ECO:0000256" key="2">
    <source>
        <dbReference type="SAM" id="Phobius"/>
    </source>
</evidence>
<keyword evidence="2" id="KW-0472">Membrane</keyword>
<comment type="caution">
    <text evidence="4">The sequence shown here is derived from an EMBL/GenBank/DDBJ whole genome shotgun (WGS) entry which is preliminary data.</text>
</comment>
<dbReference type="InterPro" id="IPR035992">
    <property type="entry name" value="Ricin_B-like_lectins"/>
</dbReference>
<feature type="transmembrane region" description="Helical" evidence="2">
    <location>
        <begin position="21"/>
        <end position="42"/>
    </location>
</feature>
<dbReference type="Gene3D" id="2.80.10.50">
    <property type="match status" value="1"/>
</dbReference>
<keyword evidence="5" id="KW-1185">Reference proteome</keyword>
<dbReference type="SUPFAM" id="SSF50370">
    <property type="entry name" value="Ricin B-like lectins"/>
    <property type="match status" value="1"/>
</dbReference>
<feature type="compositionally biased region" description="Gly residues" evidence="1">
    <location>
        <begin position="89"/>
        <end position="131"/>
    </location>
</feature>
<gene>
    <name evidence="4" type="ORF">GCM10009827_094490</name>
</gene>
<keyword evidence="2" id="KW-0812">Transmembrane</keyword>
<accession>A0ABN2CIR4</accession>
<feature type="compositionally biased region" description="Low complexity" evidence="1">
    <location>
        <begin position="62"/>
        <end position="88"/>
    </location>
</feature>
<dbReference type="SMART" id="SM00458">
    <property type="entry name" value="RICIN"/>
    <property type="match status" value="1"/>
</dbReference>
<keyword evidence="2" id="KW-1133">Transmembrane helix</keyword>
<evidence type="ECO:0000259" key="3">
    <source>
        <dbReference type="SMART" id="SM00458"/>
    </source>
</evidence>
<feature type="domain" description="Ricin B lectin" evidence="3">
    <location>
        <begin position="163"/>
        <end position="285"/>
    </location>
</feature>
<evidence type="ECO:0000256" key="1">
    <source>
        <dbReference type="SAM" id="MobiDB-lite"/>
    </source>
</evidence>
<evidence type="ECO:0000313" key="5">
    <source>
        <dbReference type="Proteomes" id="UP001501470"/>
    </source>
</evidence>
<dbReference type="EMBL" id="BAAAQD010000027">
    <property type="protein sequence ID" value="GAA1558624.1"/>
    <property type="molecule type" value="Genomic_DNA"/>
</dbReference>
<sequence>MSPFADAFTRRPTVPRRGFIPAPRVFVVSGVVLAVAALPFILPSGPAADAGRTAGPGFVPRPAAVTSTSATPPAPTAGPAASSSSTPPGGSGGNGSAGPGPGSGGSGSGVGAGGSGAGGSGAGGSGSGGTATGAQAGVTTTTAAAPAKTTAKAAAPPPSIPGRAIVGVQSRLCLSAAAGKDGTALVIATCNGSAAQHWETLPDGTIRSVSLCMDAAWAGTDVYTVVQVAYCSGNRAQQWRLNASNDLVNVNADKCADVIERRTTTGSPVKLYWCNGQDNQKWFWR</sequence>
<reference evidence="4 5" key="1">
    <citation type="journal article" date="2019" name="Int. J. Syst. Evol. Microbiol.">
        <title>The Global Catalogue of Microorganisms (GCM) 10K type strain sequencing project: providing services to taxonomists for standard genome sequencing and annotation.</title>
        <authorList>
            <consortium name="The Broad Institute Genomics Platform"/>
            <consortium name="The Broad Institute Genome Sequencing Center for Infectious Disease"/>
            <person name="Wu L."/>
            <person name="Ma J."/>
        </authorList>
    </citation>
    <scope>NUCLEOTIDE SEQUENCE [LARGE SCALE GENOMIC DNA]</scope>
    <source>
        <strain evidence="4 5">JCM 15933</strain>
    </source>
</reference>
<feature type="region of interest" description="Disordered" evidence="1">
    <location>
        <begin position="53"/>
        <end position="134"/>
    </location>
</feature>
<dbReference type="PROSITE" id="PS50231">
    <property type="entry name" value="RICIN_B_LECTIN"/>
    <property type="match status" value="1"/>
</dbReference>
<evidence type="ECO:0000313" key="4">
    <source>
        <dbReference type="EMBL" id="GAA1558624.1"/>
    </source>
</evidence>
<name>A0ABN2CIR4_9ACTN</name>
<organism evidence="4 5">
    <name type="scientific">Dactylosporangium maewongense</name>
    <dbReference type="NCBI Taxonomy" id="634393"/>
    <lineage>
        <taxon>Bacteria</taxon>
        <taxon>Bacillati</taxon>
        <taxon>Actinomycetota</taxon>
        <taxon>Actinomycetes</taxon>
        <taxon>Micromonosporales</taxon>
        <taxon>Micromonosporaceae</taxon>
        <taxon>Dactylosporangium</taxon>
    </lineage>
</organism>
<dbReference type="Proteomes" id="UP001501470">
    <property type="component" value="Unassembled WGS sequence"/>
</dbReference>
<dbReference type="RefSeq" id="WP_344511266.1">
    <property type="nucleotide sequence ID" value="NZ_BAAAQD010000027.1"/>
</dbReference>
<protein>
    <recommendedName>
        <fullName evidence="3">Ricin B lectin domain-containing protein</fullName>
    </recommendedName>
</protein>
<dbReference type="InterPro" id="IPR000772">
    <property type="entry name" value="Ricin_B_lectin"/>
</dbReference>
<proteinExistence type="predicted"/>
<dbReference type="Pfam" id="PF00652">
    <property type="entry name" value="Ricin_B_lectin"/>
    <property type="match status" value="1"/>
</dbReference>